<reference evidence="1 2" key="1">
    <citation type="submission" date="2018-04" db="EMBL/GenBank/DDBJ databases">
        <title>Genomic Encyclopedia of Archaeal and Bacterial Type Strains, Phase II (KMG-II): from individual species to whole genera.</title>
        <authorList>
            <person name="Goeker M."/>
        </authorList>
    </citation>
    <scope>NUCLEOTIDE SEQUENCE [LARGE SCALE GENOMIC DNA]</scope>
    <source>
        <strain evidence="1 2">DSM 5822</strain>
    </source>
</reference>
<dbReference type="Gene3D" id="1.20.5.2050">
    <property type="match status" value="1"/>
</dbReference>
<dbReference type="RefSeq" id="WP_107864504.1">
    <property type="nucleotide sequence ID" value="NZ_QAON01000002.1"/>
</dbReference>
<keyword evidence="2" id="KW-1185">Reference proteome</keyword>
<evidence type="ECO:0000313" key="1">
    <source>
        <dbReference type="EMBL" id="PTQ90652.1"/>
    </source>
</evidence>
<dbReference type="Proteomes" id="UP000244223">
    <property type="component" value="Unassembled WGS sequence"/>
</dbReference>
<sequence length="140" mass="15912">MGICRIDQPSKSNYGYYVRIRWRGVIYAKFFSDKKHGGADKAWEAAEAYFHELDAKMPPDSKVGKLTTRNTSGVVGVSRAEGIKRGAPYAHWQAWWTAGGKTKTACYSIRKYGEEEAKQKAIAARKKWEEDYFKENPPLA</sequence>
<name>A0A2T5J2L5_9GAMM</name>
<dbReference type="AlphaFoldDB" id="A0A2T5J2L5"/>
<protein>
    <submittedName>
        <fullName evidence="1">AP2 domain-containing protein</fullName>
    </submittedName>
</protein>
<accession>A0A2T5J2L5</accession>
<evidence type="ECO:0000313" key="2">
    <source>
        <dbReference type="Proteomes" id="UP000244223"/>
    </source>
</evidence>
<proteinExistence type="predicted"/>
<dbReference type="OrthoDB" id="154347at2"/>
<dbReference type="EMBL" id="QAON01000002">
    <property type="protein sequence ID" value="PTQ90652.1"/>
    <property type="molecule type" value="Genomic_DNA"/>
</dbReference>
<gene>
    <name evidence="1" type="ORF">C8N29_10251</name>
</gene>
<comment type="caution">
    <text evidence="1">The sequence shown here is derived from an EMBL/GenBank/DDBJ whole genome shotgun (WGS) entry which is preliminary data.</text>
</comment>
<organism evidence="1 2">
    <name type="scientific">Agitococcus lubricus</name>
    <dbReference type="NCBI Taxonomy" id="1077255"/>
    <lineage>
        <taxon>Bacteria</taxon>
        <taxon>Pseudomonadati</taxon>
        <taxon>Pseudomonadota</taxon>
        <taxon>Gammaproteobacteria</taxon>
        <taxon>Moraxellales</taxon>
        <taxon>Moraxellaceae</taxon>
        <taxon>Agitococcus</taxon>
    </lineage>
</organism>